<keyword evidence="5 9" id="KW-0472">Membrane</keyword>
<feature type="transmembrane region" description="Helical" evidence="9">
    <location>
        <begin position="257"/>
        <end position="278"/>
    </location>
</feature>
<dbReference type="AlphaFoldDB" id="A0ABD1IWQ9"/>
<protein>
    <recommendedName>
        <fullName evidence="10">G-protein coupled receptors family 1 profile domain-containing protein</fullName>
    </recommendedName>
</protein>
<dbReference type="InterPro" id="IPR017452">
    <property type="entry name" value="GPCR_Rhodpsn_7TM"/>
</dbReference>
<evidence type="ECO:0000256" key="5">
    <source>
        <dbReference type="ARBA" id="ARBA00023136"/>
    </source>
</evidence>
<evidence type="ECO:0000256" key="9">
    <source>
        <dbReference type="SAM" id="Phobius"/>
    </source>
</evidence>
<evidence type="ECO:0000256" key="4">
    <source>
        <dbReference type="ARBA" id="ARBA00023040"/>
    </source>
</evidence>
<sequence length="295" mass="33132">MPRDDGERNFHLNSTSLVNHTDDFDTFCIELYEGPVVWAVFSVPCSLVGVLASVWLLRLLVQRLRSNMSNDIYMLNLTAMDLMFNISVLPAALSYFIWQNEAYLKICNFLFCLSMSGRPLFMACICVDCYMAVVHPISYRKLKGSRYRQVVCVLVWGCTLIFGLMFVVDPALFTTSYPAMPFALCLPPITFCDAAVFYALRKPDPSGKADVHPQKQRALQTITNSFVMTVVSYLPPLLVYGLTPVWPLTTQQIYCQVGIPTLITTTLGSTILPLLYLSNLGGLKDLRRCGCVRSL</sequence>
<dbReference type="GO" id="GO:0016020">
    <property type="term" value="C:membrane"/>
    <property type="evidence" value="ECO:0007669"/>
    <property type="project" value="UniProtKB-SubCell"/>
</dbReference>
<dbReference type="PANTHER" id="PTHR24232">
    <property type="entry name" value="G-PROTEIN COUPLED RECEPTOR"/>
    <property type="match status" value="1"/>
</dbReference>
<comment type="caution">
    <text evidence="11">The sequence shown here is derived from an EMBL/GenBank/DDBJ whole genome shotgun (WGS) entry which is preliminary data.</text>
</comment>
<feature type="domain" description="G-protein coupled receptors family 1 profile" evidence="10">
    <location>
        <begin position="52"/>
        <end position="276"/>
    </location>
</feature>
<comment type="subcellular location">
    <subcellularLocation>
        <location evidence="1">Membrane</location>
        <topology evidence="1">Multi-pass membrane protein</topology>
    </subcellularLocation>
</comment>
<keyword evidence="3 9" id="KW-1133">Transmembrane helix</keyword>
<dbReference type="Gene3D" id="1.20.1070.10">
    <property type="entry name" value="Rhodopsin 7-helix transmembrane proteins"/>
    <property type="match status" value="1"/>
</dbReference>
<feature type="transmembrane region" description="Helical" evidence="9">
    <location>
        <begin position="73"/>
        <end position="98"/>
    </location>
</feature>
<dbReference type="Pfam" id="PF00001">
    <property type="entry name" value="7tm_1"/>
    <property type="match status" value="1"/>
</dbReference>
<organism evidence="11 12">
    <name type="scientific">Coilia grayii</name>
    <name type="common">Gray's grenadier anchovy</name>
    <dbReference type="NCBI Taxonomy" id="363190"/>
    <lineage>
        <taxon>Eukaryota</taxon>
        <taxon>Metazoa</taxon>
        <taxon>Chordata</taxon>
        <taxon>Craniata</taxon>
        <taxon>Vertebrata</taxon>
        <taxon>Euteleostomi</taxon>
        <taxon>Actinopterygii</taxon>
        <taxon>Neopterygii</taxon>
        <taxon>Teleostei</taxon>
        <taxon>Clupei</taxon>
        <taxon>Clupeiformes</taxon>
        <taxon>Clupeoidei</taxon>
        <taxon>Engraulidae</taxon>
        <taxon>Coilinae</taxon>
        <taxon>Coilia</taxon>
    </lineage>
</organism>
<keyword evidence="7" id="KW-0325">Glycoprotein</keyword>
<dbReference type="InterPro" id="IPR000276">
    <property type="entry name" value="GPCR_Rhodpsn"/>
</dbReference>
<dbReference type="PROSITE" id="PS50262">
    <property type="entry name" value="G_PROTEIN_RECEP_F1_2"/>
    <property type="match status" value="1"/>
</dbReference>
<evidence type="ECO:0000256" key="7">
    <source>
        <dbReference type="ARBA" id="ARBA00023180"/>
    </source>
</evidence>
<evidence type="ECO:0000256" key="2">
    <source>
        <dbReference type="ARBA" id="ARBA00022692"/>
    </source>
</evidence>
<feature type="transmembrane region" description="Helical" evidence="9">
    <location>
        <begin position="118"/>
        <end position="138"/>
    </location>
</feature>
<feature type="transmembrane region" description="Helical" evidence="9">
    <location>
        <begin position="221"/>
        <end position="242"/>
    </location>
</feature>
<feature type="transmembrane region" description="Helical" evidence="9">
    <location>
        <begin position="150"/>
        <end position="168"/>
    </location>
</feature>
<evidence type="ECO:0000256" key="3">
    <source>
        <dbReference type="ARBA" id="ARBA00022989"/>
    </source>
</evidence>
<name>A0ABD1IWQ9_9TELE</name>
<dbReference type="Proteomes" id="UP001591681">
    <property type="component" value="Unassembled WGS sequence"/>
</dbReference>
<keyword evidence="2 9" id="KW-0812">Transmembrane</keyword>
<feature type="transmembrane region" description="Helical" evidence="9">
    <location>
        <begin position="180"/>
        <end position="200"/>
    </location>
</feature>
<keyword evidence="8" id="KW-0807">Transducer</keyword>
<dbReference type="EMBL" id="JBHFQA010000023">
    <property type="protein sequence ID" value="KAL2078721.1"/>
    <property type="molecule type" value="Genomic_DNA"/>
</dbReference>
<evidence type="ECO:0000256" key="6">
    <source>
        <dbReference type="ARBA" id="ARBA00023170"/>
    </source>
</evidence>
<evidence type="ECO:0000256" key="8">
    <source>
        <dbReference type="ARBA" id="ARBA00023224"/>
    </source>
</evidence>
<keyword evidence="12" id="KW-1185">Reference proteome</keyword>
<evidence type="ECO:0000313" key="12">
    <source>
        <dbReference type="Proteomes" id="UP001591681"/>
    </source>
</evidence>
<dbReference type="GO" id="GO:0004930">
    <property type="term" value="F:G protein-coupled receptor activity"/>
    <property type="evidence" value="ECO:0007669"/>
    <property type="project" value="UniProtKB-KW"/>
</dbReference>
<keyword evidence="6" id="KW-0675">Receptor</keyword>
<evidence type="ECO:0000259" key="10">
    <source>
        <dbReference type="PROSITE" id="PS50262"/>
    </source>
</evidence>
<keyword evidence="4" id="KW-0297">G-protein coupled receptor</keyword>
<dbReference type="SUPFAM" id="SSF81321">
    <property type="entry name" value="Family A G protein-coupled receptor-like"/>
    <property type="match status" value="1"/>
</dbReference>
<evidence type="ECO:0000256" key="1">
    <source>
        <dbReference type="ARBA" id="ARBA00004141"/>
    </source>
</evidence>
<accession>A0ABD1IWQ9</accession>
<gene>
    <name evidence="11" type="ORF">ACEWY4_026406</name>
</gene>
<evidence type="ECO:0000313" key="11">
    <source>
        <dbReference type="EMBL" id="KAL2078721.1"/>
    </source>
</evidence>
<proteinExistence type="predicted"/>
<reference evidence="11 12" key="1">
    <citation type="submission" date="2024-09" db="EMBL/GenBank/DDBJ databases">
        <title>A chromosome-level genome assembly of Gray's grenadier anchovy, Coilia grayii.</title>
        <authorList>
            <person name="Fu Z."/>
        </authorList>
    </citation>
    <scope>NUCLEOTIDE SEQUENCE [LARGE SCALE GENOMIC DNA]</scope>
    <source>
        <strain evidence="11">G4</strain>
        <tissue evidence="11">Muscle</tissue>
    </source>
</reference>
<dbReference type="PANTHER" id="PTHR24232:SF85">
    <property type="entry name" value="G-PROTEIN COUPLED RECEPTOR 4"/>
    <property type="match status" value="1"/>
</dbReference>
<feature type="transmembrane region" description="Helical" evidence="9">
    <location>
        <begin position="36"/>
        <end position="61"/>
    </location>
</feature>